<dbReference type="KEGG" id="xpo:XPG1_2472"/>
<accession>A0A068R507</accession>
<dbReference type="Pfam" id="PF11158">
    <property type="entry name" value="DUF2938"/>
    <property type="match status" value="1"/>
</dbReference>
<protein>
    <recommendedName>
        <fullName evidence="4">DUF2938 domain-containing protein</fullName>
    </recommendedName>
</protein>
<organism evidence="2 3">
    <name type="scientific">Xenorhabdus poinarii G6</name>
    <dbReference type="NCBI Taxonomy" id="1354304"/>
    <lineage>
        <taxon>Bacteria</taxon>
        <taxon>Pseudomonadati</taxon>
        <taxon>Pseudomonadota</taxon>
        <taxon>Gammaproteobacteria</taxon>
        <taxon>Enterobacterales</taxon>
        <taxon>Morganellaceae</taxon>
        <taxon>Xenorhabdus</taxon>
    </lineage>
</organism>
<keyword evidence="1" id="KW-0472">Membrane</keyword>
<evidence type="ECO:0000313" key="3">
    <source>
        <dbReference type="Proteomes" id="UP000032735"/>
    </source>
</evidence>
<sequence>MDITLKVVVIGIGATLIMDIWAILQKQFFNIPSLDYRLVGRWLGHFPQGQFIHHTIIQAPKVKGEFLMGWLAHYAIGIIFAFLLVAVVGHQWVYEPTLIPAFIIGIISVIAPFCIMQPAFGFGIAASRTPQPNVARRRSLIAHASFGIGLYLSAQFLQLIINL</sequence>
<dbReference type="RefSeq" id="WP_045959134.1">
    <property type="nucleotide sequence ID" value="NZ_FO704551.1"/>
</dbReference>
<evidence type="ECO:0000313" key="2">
    <source>
        <dbReference type="EMBL" id="CDG22124.1"/>
    </source>
</evidence>
<keyword evidence="3" id="KW-1185">Reference proteome</keyword>
<keyword evidence="1" id="KW-0812">Transmembrane</keyword>
<gene>
    <name evidence="2" type="ORF">XPG1_2472</name>
</gene>
<evidence type="ECO:0008006" key="4">
    <source>
        <dbReference type="Google" id="ProtNLM"/>
    </source>
</evidence>
<feature type="transmembrane region" description="Helical" evidence="1">
    <location>
        <begin position="99"/>
        <end position="120"/>
    </location>
</feature>
<dbReference type="InterPro" id="IPR021329">
    <property type="entry name" value="DUF2938"/>
</dbReference>
<dbReference type="AlphaFoldDB" id="A0A068R507"/>
<name>A0A068R507_9GAMM</name>
<keyword evidence="1" id="KW-1133">Transmembrane helix</keyword>
<evidence type="ECO:0000256" key="1">
    <source>
        <dbReference type="SAM" id="Phobius"/>
    </source>
</evidence>
<dbReference type="Proteomes" id="UP000032735">
    <property type="component" value="Chromosome"/>
</dbReference>
<dbReference type="EMBL" id="FO704551">
    <property type="protein sequence ID" value="CDG22124.1"/>
    <property type="molecule type" value="Genomic_DNA"/>
</dbReference>
<proteinExistence type="predicted"/>
<feature type="transmembrane region" description="Helical" evidence="1">
    <location>
        <begin position="71"/>
        <end position="93"/>
    </location>
</feature>
<feature type="transmembrane region" description="Helical" evidence="1">
    <location>
        <begin position="6"/>
        <end position="24"/>
    </location>
</feature>
<reference evidence="2 3" key="1">
    <citation type="submission" date="2013-07" db="EMBL/GenBank/DDBJ databases">
        <authorList>
            <person name="Genoscope - CEA"/>
        </authorList>
    </citation>
    <scope>NUCLEOTIDE SEQUENCE [LARGE SCALE GENOMIC DNA]</scope>
    <source>
        <strain evidence="2 3">G6</strain>
    </source>
</reference>
<dbReference type="HOGENOM" id="CLU_116614_0_0_6"/>
<feature type="transmembrane region" description="Helical" evidence="1">
    <location>
        <begin position="140"/>
        <end position="161"/>
    </location>
</feature>
<dbReference type="OrthoDB" id="9812539at2"/>